<reference evidence="2 3" key="1">
    <citation type="submission" date="2022-01" db="EMBL/GenBank/DDBJ databases">
        <title>Alkalihalobacillus sp. EGI L200015, a novel bacterium isolated from a salt lake sediment.</title>
        <authorList>
            <person name="Gao L."/>
            <person name="Fang B.-Z."/>
            <person name="Li W.-J."/>
        </authorList>
    </citation>
    <scope>NUCLEOTIDE SEQUENCE [LARGE SCALE GENOMIC DNA]</scope>
    <source>
        <strain evidence="2 3">KCTC 12718</strain>
    </source>
</reference>
<dbReference type="Proteomes" id="UP001649381">
    <property type="component" value="Unassembled WGS sequence"/>
</dbReference>
<dbReference type="InterPro" id="IPR025416">
    <property type="entry name" value="YqzM"/>
</dbReference>
<comment type="caution">
    <text evidence="2">The sequence shown here is derived from an EMBL/GenBank/DDBJ whole genome shotgun (WGS) entry which is preliminary data.</text>
</comment>
<keyword evidence="3" id="KW-1185">Reference proteome</keyword>
<proteinExistence type="predicted"/>
<keyword evidence="1" id="KW-0812">Transmembrane</keyword>
<accession>A0ABS9GZ23</accession>
<dbReference type="RefSeq" id="WP_236334059.1">
    <property type="nucleotide sequence ID" value="NZ_JAKIJS010000001.1"/>
</dbReference>
<protein>
    <submittedName>
        <fullName evidence="2">YqzM family protein</fullName>
    </submittedName>
</protein>
<feature type="transmembrane region" description="Helical" evidence="1">
    <location>
        <begin position="20"/>
        <end position="43"/>
    </location>
</feature>
<dbReference type="Pfam" id="PF14141">
    <property type="entry name" value="YqzM"/>
    <property type="match status" value="1"/>
</dbReference>
<gene>
    <name evidence="2" type="ORF">L2716_09665</name>
</gene>
<sequence>MNEFEKDVQAKSNDAIESGLGFVYSFLFFTIIFFIGVIIKAVAL</sequence>
<keyword evidence="1" id="KW-0472">Membrane</keyword>
<name>A0ABS9GZ23_9BACL</name>
<keyword evidence="1" id="KW-1133">Transmembrane helix</keyword>
<evidence type="ECO:0000313" key="2">
    <source>
        <dbReference type="EMBL" id="MCF6137989.1"/>
    </source>
</evidence>
<organism evidence="2 3">
    <name type="scientific">Pseudalkalibacillus berkeleyi</name>
    <dbReference type="NCBI Taxonomy" id="1069813"/>
    <lineage>
        <taxon>Bacteria</taxon>
        <taxon>Bacillati</taxon>
        <taxon>Bacillota</taxon>
        <taxon>Bacilli</taxon>
        <taxon>Bacillales</taxon>
        <taxon>Fictibacillaceae</taxon>
        <taxon>Pseudalkalibacillus</taxon>
    </lineage>
</organism>
<dbReference type="EMBL" id="JAKIJS010000001">
    <property type="protein sequence ID" value="MCF6137989.1"/>
    <property type="molecule type" value="Genomic_DNA"/>
</dbReference>
<evidence type="ECO:0000256" key="1">
    <source>
        <dbReference type="SAM" id="Phobius"/>
    </source>
</evidence>
<evidence type="ECO:0000313" key="3">
    <source>
        <dbReference type="Proteomes" id="UP001649381"/>
    </source>
</evidence>